<dbReference type="InterPro" id="IPR036390">
    <property type="entry name" value="WH_DNA-bd_sf"/>
</dbReference>
<dbReference type="EMBL" id="JANIPJ010000006">
    <property type="protein sequence ID" value="MCR2804286.1"/>
    <property type="molecule type" value="Genomic_DNA"/>
</dbReference>
<dbReference type="GO" id="GO:0003677">
    <property type="term" value="F:DNA binding"/>
    <property type="evidence" value="ECO:0007669"/>
    <property type="project" value="UniProtKB-KW"/>
</dbReference>
<dbReference type="Proteomes" id="UP001141950">
    <property type="component" value="Unassembled WGS sequence"/>
</dbReference>
<evidence type="ECO:0000256" key="2">
    <source>
        <dbReference type="ARBA" id="ARBA00023125"/>
    </source>
</evidence>
<evidence type="ECO:0000256" key="3">
    <source>
        <dbReference type="ARBA" id="ARBA00023163"/>
    </source>
</evidence>
<evidence type="ECO:0000313" key="5">
    <source>
        <dbReference type="EMBL" id="MCR2804286.1"/>
    </source>
</evidence>
<evidence type="ECO:0000259" key="4">
    <source>
        <dbReference type="PROSITE" id="PS51118"/>
    </source>
</evidence>
<keyword evidence="2" id="KW-0238">DNA-binding</keyword>
<dbReference type="PANTHER" id="PTHR33204:SF38">
    <property type="entry name" value="HTH-TYPE TRANSCRIPTIONAL ACTIVATOR HXLR"/>
    <property type="match status" value="1"/>
</dbReference>
<dbReference type="PANTHER" id="PTHR33204">
    <property type="entry name" value="TRANSCRIPTIONAL REGULATOR, MARR FAMILY"/>
    <property type="match status" value="1"/>
</dbReference>
<reference evidence="5" key="1">
    <citation type="submission" date="2022-08" db="EMBL/GenBank/DDBJ databases">
        <title>The genomic sequence of strain Paenibacillus sp. SCIV0701.</title>
        <authorList>
            <person name="Zhao H."/>
        </authorList>
    </citation>
    <scope>NUCLEOTIDE SEQUENCE</scope>
    <source>
        <strain evidence="5">SCIV0701</strain>
    </source>
</reference>
<dbReference type="RefSeq" id="WP_257445197.1">
    <property type="nucleotide sequence ID" value="NZ_JANIPJ010000006.1"/>
</dbReference>
<keyword evidence="3" id="KW-0804">Transcription</keyword>
<dbReference type="SUPFAM" id="SSF46785">
    <property type="entry name" value="Winged helix' DNA-binding domain"/>
    <property type="match status" value="1"/>
</dbReference>
<dbReference type="Pfam" id="PF01638">
    <property type="entry name" value="HxlR"/>
    <property type="match status" value="1"/>
</dbReference>
<protein>
    <submittedName>
        <fullName evidence="5">Helix-turn-helix transcriptional regulator</fullName>
    </submittedName>
</protein>
<dbReference type="InterPro" id="IPR036388">
    <property type="entry name" value="WH-like_DNA-bd_sf"/>
</dbReference>
<organism evidence="5 6">
    <name type="scientific">Paenibacillus soyae</name>
    <dbReference type="NCBI Taxonomy" id="2969249"/>
    <lineage>
        <taxon>Bacteria</taxon>
        <taxon>Bacillati</taxon>
        <taxon>Bacillota</taxon>
        <taxon>Bacilli</taxon>
        <taxon>Bacillales</taxon>
        <taxon>Paenibacillaceae</taxon>
        <taxon>Paenibacillus</taxon>
    </lineage>
</organism>
<dbReference type="Gene3D" id="1.10.10.10">
    <property type="entry name" value="Winged helix-like DNA-binding domain superfamily/Winged helix DNA-binding domain"/>
    <property type="match status" value="1"/>
</dbReference>
<keyword evidence="1" id="KW-0805">Transcription regulation</keyword>
<evidence type="ECO:0000256" key="1">
    <source>
        <dbReference type="ARBA" id="ARBA00023015"/>
    </source>
</evidence>
<sequence length="129" mass="14831">MGSYESKYELNGKQFYCPIELSVSILAGRWKSTIICELLQGKKRYGELKKNILNINHKMLAEQLRELESAGIIQRHVYPVVPPKVEYELTALGEGLRPAVEHLRQWGMYFKADDAEESQTVAEDVKEVF</sequence>
<dbReference type="InterPro" id="IPR002577">
    <property type="entry name" value="HTH_HxlR"/>
</dbReference>
<keyword evidence="6" id="KW-1185">Reference proteome</keyword>
<dbReference type="PROSITE" id="PS51118">
    <property type="entry name" value="HTH_HXLR"/>
    <property type="match status" value="1"/>
</dbReference>
<dbReference type="AlphaFoldDB" id="A0A9X2MR82"/>
<proteinExistence type="predicted"/>
<accession>A0A9X2MR82</accession>
<name>A0A9X2MR82_9BACL</name>
<feature type="domain" description="HTH hxlR-type" evidence="4">
    <location>
        <begin position="17"/>
        <end position="115"/>
    </location>
</feature>
<gene>
    <name evidence="5" type="ORF">NQZ67_10370</name>
</gene>
<comment type="caution">
    <text evidence="5">The sequence shown here is derived from an EMBL/GenBank/DDBJ whole genome shotgun (WGS) entry which is preliminary data.</text>
</comment>
<evidence type="ECO:0000313" key="6">
    <source>
        <dbReference type="Proteomes" id="UP001141950"/>
    </source>
</evidence>